<proteinExistence type="predicted"/>
<evidence type="ECO:0000256" key="1">
    <source>
        <dbReference type="SAM" id="MobiDB-lite"/>
    </source>
</evidence>
<feature type="compositionally biased region" description="Low complexity" evidence="1">
    <location>
        <begin position="1"/>
        <end position="18"/>
    </location>
</feature>
<accession>A0A4U5MEE1</accession>
<gene>
    <name evidence="2" type="ORF">L596_023671</name>
</gene>
<organism evidence="2 3">
    <name type="scientific">Steinernema carpocapsae</name>
    <name type="common">Entomopathogenic nematode</name>
    <dbReference type="NCBI Taxonomy" id="34508"/>
    <lineage>
        <taxon>Eukaryota</taxon>
        <taxon>Metazoa</taxon>
        <taxon>Ecdysozoa</taxon>
        <taxon>Nematoda</taxon>
        <taxon>Chromadorea</taxon>
        <taxon>Rhabditida</taxon>
        <taxon>Tylenchina</taxon>
        <taxon>Panagrolaimomorpha</taxon>
        <taxon>Strongyloidoidea</taxon>
        <taxon>Steinernematidae</taxon>
        <taxon>Steinernema</taxon>
    </lineage>
</organism>
<dbReference type="AlphaFoldDB" id="A0A4U5MEE1"/>
<feature type="region of interest" description="Disordered" evidence="1">
    <location>
        <begin position="171"/>
        <end position="214"/>
    </location>
</feature>
<sequence>MAPTASRPSASNRRSAQAGGSAPKEVGRGGAPKKDEEAQYRLKAKFLQEKMDHIVKNNNILRNRLYHVRKEINYLKRLKRVLWQRLIFHGETCFIESELEIPDKPENEGVPSSFDKVMNEVASFPGPPPKRRRGETKKAAAALANAKQEDGMSQRISQIIDGILTEVHSERLASRGQRAQPKATSNSIRVMSPHMEEHMLRASSCDKELPEGPD</sequence>
<comment type="caution">
    <text evidence="2">The sequence shown here is derived from an EMBL/GenBank/DDBJ whole genome shotgun (WGS) entry which is preliminary data.</text>
</comment>
<dbReference type="EMBL" id="AZBU02000008">
    <property type="protein sequence ID" value="TKR67528.1"/>
    <property type="molecule type" value="Genomic_DNA"/>
</dbReference>
<feature type="region of interest" description="Disordered" evidence="1">
    <location>
        <begin position="1"/>
        <end position="37"/>
    </location>
</feature>
<reference evidence="2 3" key="2">
    <citation type="journal article" date="2019" name="G3 (Bethesda)">
        <title>Hybrid Assembly of the Genome of the Entomopathogenic Nematode Steinernema carpocapsae Identifies the X-Chromosome.</title>
        <authorList>
            <person name="Serra L."/>
            <person name="Macchietto M."/>
            <person name="Macias-Munoz A."/>
            <person name="McGill C.J."/>
            <person name="Rodriguez I.M."/>
            <person name="Rodriguez B."/>
            <person name="Murad R."/>
            <person name="Mortazavi A."/>
        </authorList>
    </citation>
    <scope>NUCLEOTIDE SEQUENCE [LARGE SCALE GENOMIC DNA]</scope>
    <source>
        <strain evidence="2 3">ALL</strain>
    </source>
</reference>
<keyword evidence="3" id="KW-1185">Reference proteome</keyword>
<feature type="compositionally biased region" description="Basic and acidic residues" evidence="1">
    <location>
        <begin position="194"/>
        <end position="214"/>
    </location>
</feature>
<dbReference type="Proteomes" id="UP000298663">
    <property type="component" value="Unassembled WGS sequence"/>
</dbReference>
<name>A0A4U5MEE1_STECR</name>
<reference evidence="2 3" key="1">
    <citation type="journal article" date="2015" name="Genome Biol.">
        <title>Comparative genomics of Steinernema reveals deeply conserved gene regulatory networks.</title>
        <authorList>
            <person name="Dillman A.R."/>
            <person name="Macchietto M."/>
            <person name="Porter C.F."/>
            <person name="Rogers A."/>
            <person name="Williams B."/>
            <person name="Antoshechkin I."/>
            <person name="Lee M.M."/>
            <person name="Goodwin Z."/>
            <person name="Lu X."/>
            <person name="Lewis E.E."/>
            <person name="Goodrich-Blair H."/>
            <person name="Stock S.P."/>
            <person name="Adams B.J."/>
            <person name="Sternberg P.W."/>
            <person name="Mortazavi A."/>
        </authorList>
    </citation>
    <scope>NUCLEOTIDE SEQUENCE [LARGE SCALE GENOMIC DNA]</scope>
    <source>
        <strain evidence="2 3">ALL</strain>
    </source>
</reference>
<protein>
    <submittedName>
        <fullName evidence="2">Uncharacterized protein</fullName>
    </submittedName>
</protein>
<dbReference type="OrthoDB" id="5875701at2759"/>
<evidence type="ECO:0000313" key="2">
    <source>
        <dbReference type="EMBL" id="TKR67528.1"/>
    </source>
</evidence>
<evidence type="ECO:0000313" key="3">
    <source>
        <dbReference type="Proteomes" id="UP000298663"/>
    </source>
</evidence>